<dbReference type="SMART" id="SM00220">
    <property type="entry name" value="S_TKc"/>
    <property type="match status" value="1"/>
</dbReference>
<dbReference type="InterPro" id="IPR008271">
    <property type="entry name" value="Ser/Thr_kinase_AS"/>
</dbReference>
<dbReference type="PROSITE" id="PS00108">
    <property type="entry name" value="PROTEIN_KINASE_ST"/>
    <property type="match status" value="1"/>
</dbReference>
<organism evidence="13 14">
    <name type="scientific">Lophiotrema nucula</name>
    <dbReference type="NCBI Taxonomy" id="690887"/>
    <lineage>
        <taxon>Eukaryota</taxon>
        <taxon>Fungi</taxon>
        <taxon>Dikarya</taxon>
        <taxon>Ascomycota</taxon>
        <taxon>Pezizomycotina</taxon>
        <taxon>Dothideomycetes</taxon>
        <taxon>Pleosporomycetidae</taxon>
        <taxon>Pleosporales</taxon>
        <taxon>Lophiotremataceae</taxon>
        <taxon>Lophiotrema</taxon>
    </lineage>
</organism>
<dbReference type="InterPro" id="IPR017441">
    <property type="entry name" value="Protein_kinase_ATP_BS"/>
</dbReference>
<keyword evidence="4" id="KW-0808">Transferase</keyword>
<evidence type="ECO:0000256" key="6">
    <source>
        <dbReference type="ARBA" id="ARBA00022777"/>
    </source>
</evidence>
<dbReference type="EMBL" id="ML977348">
    <property type="protein sequence ID" value="KAF2108422.1"/>
    <property type="molecule type" value="Genomic_DNA"/>
</dbReference>
<dbReference type="OrthoDB" id="4062651at2759"/>
<keyword evidence="5 10" id="KW-0547">Nucleotide-binding</keyword>
<evidence type="ECO:0000256" key="10">
    <source>
        <dbReference type="PROSITE-ProRule" id="PRU10141"/>
    </source>
</evidence>
<accession>A0A6A5YMW8</accession>
<evidence type="ECO:0000256" key="4">
    <source>
        <dbReference type="ARBA" id="ARBA00022679"/>
    </source>
</evidence>
<protein>
    <recommendedName>
        <fullName evidence="2">non-specific serine/threonine protein kinase</fullName>
        <ecNumber evidence="2">2.7.11.1</ecNumber>
    </recommendedName>
</protein>
<keyword evidence="14" id="KW-1185">Reference proteome</keyword>
<keyword evidence="7 10" id="KW-0067">ATP-binding</keyword>
<dbReference type="EC" id="2.7.11.1" evidence="2"/>
<dbReference type="Pfam" id="PF00069">
    <property type="entry name" value="Pkinase"/>
    <property type="match status" value="1"/>
</dbReference>
<comment type="catalytic activity">
    <reaction evidence="8">
        <text>L-threonyl-[protein] + ATP = O-phospho-L-threonyl-[protein] + ADP + H(+)</text>
        <dbReference type="Rhea" id="RHEA:46608"/>
        <dbReference type="Rhea" id="RHEA-COMP:11060"/>
        <dbReference type="Rhea" id="RHEA-COMP:11605"/>
        <dbReference type="ChEBI" id="CHEBI:15378"/>
        <dbReference type="ChEBI" id="CHEBI:30013"/>
        <dbReference type="ChEBI" id="CHEBI:30616"/>
        <dbReference type="ChEBI" id="CHEBI:61977"/>
        <dbReference type="ChEBI" id="CHEBI:456216"/>
        <dbReference type="EC" id="2.7.11.1"/>
    </reaction>
</comment>
<evidence type="ECO:0000256" key="8">
    <source>
        <dbReference type="ARBA" id="ARBA00047899"/>
    </source>
</evidence>
<feature type="compositionally biased region" description="Polar residues" evidence="11">
    <location>
        <begin position="473"/>
        <end position="485"/>
    </location>
</feature>
<dbReference type="InterPro" id="IPR000719">
    <property type="entry name" value="Prot_kinase_dom"/>
</dbReference>
<dbReference type="CDD" id="cd00180">
    <property type="entry name" value="PKc"/>
    <property type="match status" value="1"/>
</dbReference>
<dbReference type="Gene3D" id="3.30.200.20">
    <property type="entry name" value="Phosphorylase Kinase, domain 1"/>
    <property type="match status" value="1"/>
</dbReference>
<feature type="binding site" evidence="10">
    <location>
        <position position="178"/>
    </location>
    <ligand>
        <name>ATP</name>
        <dbReference type="ChEBI" id="CHEBI:30616"/>
    </ligand>
</feature>
<keyword evidence="6 13" id="KW-0418">Kinase</keyword>
<dbReference type="PANTHER" id="PTHR43671">
    <property type="entry name" value="SERINE/THREONINE-PROTEIN KINASE NEK"/>
    <property type="match status" value="1"/>
</dbReference>
<dbReference type="PANTHER" id="PTHR43671:SF98">
    <property type="entry name" value="SERINE_THREONINE-PROTEIN KINASE NEK11"/>
    <property type="match status" value="1"/>
</dbReference>
<sequence>MDSQNQAKTKKDSSERIDTSLAEIIPSQLFSHHIDDSIFYKVKELLDQHPDESIQAWSKNPRLYVLLRILGHEHGSKPFEKFSSQAVGDVWLPLPLKTRQELCKSADISPSSFETVQRRVLSDQDCLNHNKLPANISKHLYIQDGKGSFENIDTLGTGGSAEVAKVRHKASGQYFACKRIKRADNAKLEQARLKVFQQEVEVLQHVRHQHLVSLQASFTDLNSFSLILTPVAKDVLKFMLDRQSHDKPLPPEEVKVLRHTFVCLATAIAYLHEHKVRHKDIKPGNILLSDGRVRLCDFGISRDWSEAGRSTTEGQVFDFTRRYCAPEVLDRDPRNSSSDIWSLGCVYLEIITVIKGYTMEELNHFLVEQSDGASERQGLCYAHEAMLAWMVRIRDGDSADDLPLDWCTPMIRREGSERLKAKEILSMIVKQASKIPRPGLYIPRCCTRTDSMGPFEAFEGPTLSPSVSSVSSDEASTTPTDPGSSSKEDISNVPVSEEISTSLILEKSPELGFEPNCFCTAKSNEKQILECTFASCSLDPLQLTAETNPKCELSRNRVQVYETPLYPPHADGSQLPMLWWVTRRIAISYLSGSPELRRCTSFWVPLADMHSTIHESEVALHFSDCNQMRARRTGDWGLLYDWGYDGQEPNNTIHIRFGSVEEARRFLNSVRLPYEDGSTVKHGRHFTIEKATEQEQEVQVYDIGRERGIRNYRAATVTTANPTTKLSHSKLFMIWPEVDLHIQLLRRKRRARLVNNTEPRSTMIVTVGNVSTPIYNSNVRGKPAVDYGKIGRFKTAVKVKSAVSVLFPIENRLALCNPPSEVVELLFALTGWKLAYFSHVTTFKAKNKFFLTKKYGRADILLWSKESLPEPSAFQVTLRQHDEREFLWTSGTIATSTTVTPSSSSPLDATITVSNKFRGVLLDISSMTAITSERSSNATTVSNGPSQDDVEHSDSDGESKMVLSFEDGVSRQHFSDIICNSPLKVREG</sequence>
<dbReference type="GO" id="GO:0005524">
    <property type="term" value="F:ATP binding"/>
    <property type="evidence" value="ECO:0007669"/>
    <property type="project" value="UniProtKB-UniRule"/>
</dbReference>
<evidence type="ECO:0000259" key="12">
    <source>
        <dbReference type="PROSITE" id="PS50011"/>
    </source>
</evidence>
<feature type="compositionally biased region" description="Polar residues" evidence="11">
    <location>
        <begin position="933"/>
        <end position="946"/>
    </location>
</feature>
<dbReference type="InterPro" id="IPR050660">
    <property type="entry name" value="NEK_Ser/Thr_kinase"/>
</dbReference>
<dbReference type="Proteomes" id="UP000799770">
    <property type="component" value="Unassembled WGS sequence"/>
</dbReference>
<keyword evidence="3" id="KW-0723">Serine/threonine-protein kinase</keyword>
<evidence type="ECO:0000256" key="2">
    <source>
        <dbReference type="ARBA" id="ARBA00012513"/>
    </source>
</evidence>
<evidence type="ECO:0000313" key="14">
    <source>
        <dbReference type="Proteomes" id="UP000799770"/>
    </source>
</evidence>
<dbReference type="SUPFAM" id="SSF56112">
    <property type="entry name" value="Protein kinase-like (PK-like)"/>
    <property type="match status" value="1"/>
</dbReference>
<evidence type="ECO:0000256" key="11">
    <source>
        <dbReference type="SAM" id="MobiDB-lite"/>
    </source>
</evidence>
<evidence type="ECO:0000313" key="13">
    <source>
        <dbReference type="EMBL" id="KAF2108422.1"/>
    </source>
</evidence>
<dbReference type="PROSITE" id="PS00107">
    <property type="entry name" value="PROTEIN_KINASE_ATP"/>
    <property type="match status" value="1"/>
</dbReference>
<evidence type="ECO:0000256" key="3">
    <source>
        <dbReference type="ARBA" id="ARBA00022527"/>
    </source>
</evidence>
<dbReference type="PROSITE" id="PS50011">
    <property type="entry name" value="PROTEIN_KINASE_DOM"/>
    <property type="match status" value="1"/>
</dbReference>
<feature type="region of interest" description="Disordered" evidence="11">
    <location>
        <begin position="933"/>
        <end position="963"/>
    </location>
</feature>
<feature type="domain" description="Protein kinase" evidence="12">
    <location>
        <begin position="149"/>
        <end position="440"/>
    </location>
</feature>
<dbReference type="GO" id="GO:0004674">
    <property type="term" value="F:protein serine/threonine kinase activity"/>
    <property type="evidence" value="ECO:0007669"/>
    <property type="project" value="UniProtKB-KW"/>
</dbReference>
<comment type="similarity">
    <text evidence="1">Belongs to the protein kinase superfamily. NEK Ser/Thr protein kinase family. NIMA subfamily.</text>
</comment>
<dbReference type="Gene3D" id="1.10.510.10">
    <property type="entry name" value="Transferase(Phosphotransferase) domain 1"/>
    <property type="match status" value="1"/>
</dbReference>
<feature type="region of interest" description="Disordered" evidence="11">
    <location>
        <begin position="457"/>
        <end position="495"/>
    </location>
</feature>
<evidence type="ECO:0000256" key="7">
    <source>
        <dbReference type="ARBA" id="ARBA00022840"/>
    </source>
</evidence>
<name>A0A6A5YMW8_9PLEO</name>
<dbReference type="AlphaFoldDB" id="A0A6A5YMW8"/>
<gene>
    <name evidence="13" type="ORF">BDV96DRAFT_587776</name>
</gene>
<proteinExistence type="inferred from homology"/>
<evidence type="ECO:0000256" key="9">
    <source>
        <dbReference type="ARBA" id="ARBA00048679"/>
    </source>
</evidence>
<dbReference type="InterPro" id="IPR011009">
    <property type="entry name" value="Kinase-like_dom_sf"/>
</dbReference>
<comment type="catalytic activity">
    <reaction evidence="9">
        <text>L-seryl-[protein] + ATP = O-phospho-L-seryl-[protein] + ADP + H(+)</text>
        <dbReference type="Rhea" id="RHEA:17989"/>
        <dbReference type="Rhea" id="RHEA-COMP:9863"/>
        <dbReference type="Rhea" id="RHEA-COMP:11604"/>
        <dbReference type="ChEBI" id="CHEBI:15378"/>
        <dbReference type="ChEBI" id="CHEBI:29999"/>
        <dbReference type="ChEBI" id="CHEBI:30616"/>
        <dbReference type="ChEBI" id="CHEBI:83421"/>
        <dbReference type="ChEBI" id="CHEBI:456216"/>
        <dbReference type="EC" id="2.7.11.1"/>
    </reaction>
</comment>
<evidence type="ECO:0000256" key="5">
    <source>
        <dbReference type="ARBA" id="ARBA00022741"/>
    </source>
</evidence>
<reference evidence="13" key="1">
    <citation type="journal article" date="2020" name="Stud. Mycol.">
        <title>101 Dothideomycetes genomes: a test case for predicting lifestyles and emergence of pathogens.</title>
        <authorList>
            <person name="Haridas S."/>
            <person name="Albert R."/>
            <person name="Binder M."/>
            <person name="Bloem J."/>
            <person name="Labutti K."/>
            <person name="Salamov A."/>
            <person name="Andreopoulos B."/>
            <person name="Baker S."/>
            <person name="Barry K."/>
            <person name="Bills G."/>
            <person name="Bluhm B."/>
            <person name="Cannon C."/>
            <person name="Castanera R."/>
            <person name="Culley D."/>
            <person name="Daum C."/>
            <person name="Ezra D."/>
            <person name="Gonzalez J."/>
            <person name="Henrissat B."/>
            <person name="Kuo A."/>
            <person name="Liang C."/>
            <person name="Lipzen A."/>
            <person name="Lutzoni F."/>
            <person name="Magnuson J."/>
            <person name="Mondo S."/>
            <person name="Nolan M."/>
            <person name="Ohm R."/>
            <person name="Pangilinan J."/>
            <person name="Park H.-J."/>
            <person name="Ramirez L."/>
            <person name="Alfaro M."/>
            <person name="Sun H."/>
            <person name="Tritt A."/>
            <person name="Yoshinaga Y."/>
            <person name="Zwiers L.-H."/>
            <person name="Turgeon B."/>
            <person name="Goodwin S."/>
            <person name="Spatafora J."/>
            <person name="Crous P."/>
            <person name="Grigoriev I."/>
        </authorList>
    </citation>
    <scope>NUCLEOTIDE SEQUENCE</scope>
    <source>
        <strain evidence="13">CBS 627.86</strain>
    </source>
</reference>
<feature type="compositionally biased region" description="Basic and acidic residues" evidence="11">
    <location>
        <begin position="949"/>
        <end position="959"/>
    </location>
</feature>
<evidence type="ECO:0000256" key="1">
    <source>
        <dbReference type="ARBA" id="ARBA00010886"/>
    </source>
</evidence>